<dbReference type="GO" id="GO:0007165">
    <property type="term" value="P:signal transduction"/>
    <property type="evidence" value="ECO:0007669"/>
    <property type="project" value="TreeGrafter"/>
</dbReference>
<dbReference type="InterPro" id="IPR016181">
    <property type="entry name" value="Acyl_CoA_acyltransferase"/>
</dbReference>
<evidence type="ECO:0000256" key="1">
    <source>
        <dbReference type="ARBA" id="ARBA00022654"/>
    </source>
</evidence>
<dbReference type="SUPFAM" id="SSF55729">
    <property type="entry name" value="Acyl-CoA N-acyltransferases (Nat)"/>
    <property type="match status" value="1"/>
</dbReference>
<evidence type="ECO:0000256" key="5">
    <source>
        <dbReference type="PROSITE-ProRule" id="PRU00533"/>
    </source>
</evidence>
<keyword evidence="3" id="KW-0949">S-adenosyl-L-methionine</keyword>
<dbReference type="AlphaFoldDB" id="A0A1G7SRD7"/>
<keyword evidence="7" id="KW-1185">Reference proteome</keyword>
<reference evidence="6 7" key="1">
    <citation type="submission" date="2016-10" db="EMBL/GenBank/DDBJ databases">
        <authorList>
            <person name="de Groot N.N."/>
        </authorList>
    </citation>
    <scope>NUCLEOTIDE SEQUENCE [LARGE SCALE GENOMIC DNA]</scope>
    <source>
        <strain evidence="6 7">DSM 25584</strain>
    </source>
</reference>
<evidence type="ECO:0000313" key="7">
    <source>
        <dbReference type="Proteomes" id="UP000199415"/>
    </source>
</evidence>
<evidence type="ECO:0000256" key="4">
    <source>
        <dbReference type="ARBA" id="ARBA00022929"/>
    </source>
</evidence>
<dbReference type="Gene3D" id="3.40.630.30">
    <property type="match status" value="1"/>
</dbReference>
<protein>
    <submittedName>
        <fullName evidence="6">Autoinducer synthase</fullName>
    </submittedName>
</protein>
<dbReference type="GO" id="GO:0009372">
    <property type="term" value="P:quorum sensing"/>
    <property type="evidence" value="ECO:0007669"/>
    <property type="project" value="UniProtKB-UniRule"/>
</dbReference>
<dbReference type="PROSITE" id="PS51187">
    <property type="entry name" value="AUTOINDUCER_SYNTH_2"/>
    <property type="match status" value="1"/>
</dbReference>
<keyword evidence="1 5" id="KW-0673">Quorum sensing</keyword>
<evidence type="ECO:0000256" key="3">
    <source>
        <dbReference type="ARBA" id="ARBA00022691"/>
    </source>
</evidence>
<accession>A0A1G7SRD7</accession>
<comment type="similarity">
    <text evidence="5">Belongs to the autoinducer synthase family.</text>
</comment>
<dbReference type="GO" id="GO:0016740">
    <property type="term" value="F:transferase activity"/>
    <property type="evidence" value="ECO:0007669"/>
    <property type="project" value="UniProtKB-KW"/>
</dbReference>
<dbReference type="PANTHER" id="PTHR39322">
    <property type="entry name" value="ACYL-HOMOSERINE-LACTONE SYNTHASE"/>
    <property type="match status" value="1"/>
</dbReference>
<dbReference type="STRING" id="1082479.SAMN05216241_107121"/>
<dbReference type="InterPro" id="IPR001690">
    <property type="entry name" value="Autoind_synthase"/>
</dbReference>
<organism evidence="6 7">
    <name type="scientific">Limimonas halophila</name>
    <dbReference type="NCBI Taxonomy" id="1082479"/>
    <lineage>
        <taxon>Bacteria</taxon>
        <taxon>Pseudomonadati</taxon>
        <taxon>Pseudomonadota</taxon>
        <taxon>Alphaproteobacteria</taxon>
        <taxon>Rhodospirillales</taxon>
        <taxon>Rhodovibrionaceae</taxon>
        <taxon>Limimonas</taxon>
    </lineage>
</organism>
<proteinExistence type="inferred from homology"/>
<dbReference type="Proteomes" id="UP000199415">
    <property type="component" value="Unassembled WGS sequence"/>
</dbReference>
<sequence>MIDNTFAAIKGGFEPEDRNRALEASRFAVDTQRSTRLNKSKMITRTAAELLKAMVEYGLHNGYEQVVFITDARFEKILRFCGLSVERIGSDGSHQSVSTVAGRFPTDHQQLQRIARTCGLWEPSLCAPVIPGEALREGEQDVKAAVV</sequence>
<keyword evidence="4 5" id="KW-0071">Autoinducer synthesis</keyword>
<dbReference type="Pfam" id="PF00765">
    <property type="entry name" value="Autoind_synth"/>
    <property type="match status" value="1"/>
</dbReference>
<dbReference type="PANTHER" id="PTHR39322:SF1">
    <property type="entry name" value="ISOVALERYL-HOMOSERINE LACTONE SYNTHASE"/>
    <property type="match status" value="1"/>
</dbReference>
<evidence type="ECO:0000256" key="2">
    <source>
        <dbReference type="ARBA" id="ARBA00022679"/>
    </source>
</evidence>
<evidence type="ECO:0000313" key="6">
    <source>
        <dbReference type="EMBL" id="SDG25657.1"/>
    </source>
</evidence>
<name>A0A1G7SRD7_9PROT</name>
<keyword evidence="2" id="KW-0808">Transferase</keyword>
<gene>
    <name evidence="6" type="ORF">SAMN05216241_107121</name>
</gene>
<dbReference type="EMBL" id="FNCE01000007">
    <property type="protein sequence ID" value="SDG25657.1"/>
    <property type="molecule type" value="Genomic_DNA"/>
</dbReference>